<keyword evidence="1" id="KW-0472">Membrane</keyword>
<proteinExistence type="predicted"/>
<sequence length="254" mass="28497">MHLVADITASVVLTIMIAGILVYILRRISEPGLPKGQKSTLGYSIVITMLYSLPSVLLLSFFFRSPHFPPWVKLCGTLVCFIIWLIMTINGIVLGEPSHTIYLLPKERYHIGWLIRFGRVEFLNAPLPMSRLRAFFGLYHFSSGFFGPRTITRCIHGQGLSVDLVIKARPGGSPTSFVLAKETIPGQLENYLLSTLDDLAATDREGKVEIVRQELSKFRPASVVGRKVTIQLHNTSLERRDWCGDIEIEIDDPS</sequence>
<feature type="transmembrane region" description="Helical" evidence="1">
    <location>
        <begin position="45"/>
        <end position="65"/>
    </location>
</feature>
<evidence type="ECO:0000313" key="3">
    <source>
        <dbReference type="Proteomes" id="UP000318296"/>
    </source>
</evidence>
<evidence type="ECO:0000256" key="1">
    <source>
        <dbReference type="SAM" id="Phobius"/>
    </source>
</evidence>
<dbReference type="EMBL" id="VMGH01000016">
    <property type="protein sequence ID" value="TSC92111.1"/>
    <property type="molecule type" value="Genomic_DNA"/>
</dbReference>
<accession>A0A554LGV5</accession>
<organism evidence="2 3">
    <name type="scientific">Candidatus Berkelbacteria bacterium Licking1014_96</name>
    <dbReference type="NCBI Taxonomy" id="2017149"/>
    <lineage>
        <taxon>Bacteria</taxon>
        <taxon>Candidatus Berkelbacteria</taxon>
    </lineage>
</organism>
<feature type="transmembrane region" description="Helical" evidence="1">
    <location>
        <begin position="71"/>
        <end position="94"/>
    </location>
</feature>
<name>A0A554LGV5_9BACT</name>
<keyword evidence="1" id="KW-1133">Transmembrane helix</keyword>
<evidence type="ECO:0000313" key="2">
    <source>
        <dbReference type="EMBL" id="TSC92111.1"/>
    </source>
</evidence>
<feature type="transmembrane region" description="Helical" evidence="1">
    <location>
        <begin position="6"/>
        <end position="25"/>
    </location>
</feature>
<comment type="caution">
    <text evidence="2">The sequence shown here is derived from an EMBL/GenBank/DDBJ whole genome shotgun (WGS) entry which is preliminary data.</text>
</comment>
<gene>
    <name evidence="2" type="ORF">CEN92_120</name>
</gene>
<dbReference type="Proteomes" id="UP000318296">
    <property type="component" value="Unassembled WGS sequence"/>
</dbReference>
<reference evidence="2 3" key="1">
    <citation type="submission" date="2017-07" db="EMBL/GenBank/DDBJ databases">
        <title>Mechanisms for carbon and nitrogen cycling indicate functional differentiation within the Candidate Phyla Radiation.</title>
        <authorList>
            <person name="Danczak R.E."/>
            <person name="Johnston M.D."/>
            <person name="Kenah C."/>
            <person name="Slattery M."/>
            <person name="Wrighton K.C."/>
            <person name="Wilkins M.J."/>
        </authorList>
    </citation>
    <scope>NUCLEOTIDE SEQUENCE [LARGE SCALE GENOMIC DNA]</scope>
    <source>
        <strain evidence="2">Licking1014_96</strain>
    </source>
</reference>
<protein>
    <submittedName>
        <fullName evidence="2">Uncharacterized protein</fullName>
    </submittedName>
</protein>
<keyword evidence="1" id="KW-0812">Transmembrane</keyword>
<dbReference type="AlphaFoldDB" id="A0A554LGV5"/>